<protein>
    <recommendedName>
        <fullName evidence="4">Transposon Ty3-I Gag-Pol polyprotein</fullName>
    </recommendedName>
</protein>
<dbReference type="OrthoDB" id="1432907at2759"/>
<name>A0A371FUH4_MUCPR</name>
<evidence type="ECO:0000313" key="3">
    <source>
        <dbReference type="Proteomes" id="UP000257109"/>
    </source>
</evidence>
<dbReference type="PANTHER" id="PTHR35046">
    <property type="entry name" value="ZINC KNUCKLE (CCHC-TYPE) FAMILY PROTEIN"/>
    <property type="match status" value="1"/>
</dbReference>
<sequence length="167" mass="18624">MIMMNNGEIESESSSDDKMSSFKDCSDVEIAELVDGIVLVTRSALSTQPKEDSDVECHINDKEFIDVFSEEVPHGLPPLKGIEHQIDLIPSCSIPNRPAYRTNPEGTKEIQKQVNELLQKGFMRESISPCSVPLILVPKKDGTWYISKGTSADEEKVKICIAYFFAN</sequence>
<accession>A0A371FUH4</accession>
<feature type="region of interest" description="Disordered" evidence="1">
    <location>
        <begin position="1"/>
        <end position="21"/>
    </location>
</feature>
<feature type="non-terminal residue" evidence="2">
    <location>
        <position position="1"/>
    </location>
</feature>
<dbReference type="EMBL" id="QJKJ01007773">
    <property type="protein sequence ID" value="RDX81999.1"/>
    <property type="molecule type" value="Genomic_DNA"/>
</dbReference>
<evidence type="ECO:0000256" key="1">
    <source>
        <dbReference type="SAM" id="MobiDB-lite"/>
    </source>
</evidence>
<dbReference type="Proteomes" id="UP000257109">
    <property type="component" value="Unassembled WGS sequence"/>
</dbReference>
<dbReference type="AlphaFoldDB" id="A0A371FUH4"/>
<comment type="caution">
    <text evidence="2">The sequence shown here is derived from an EMBL/GenBank/DDBJ whole genome shotgun (WGS) entry which is preliminary data.</text>
</comment>
<gene>
    <name evidence="2" type="ORF">CR513_37270</name>
</gene>
<organism evidence="2 3">
    <name type="scientific">Mucuna pruriens</name>
    <name type="common">Velvet bean</name>
    <name type="synonym">Dolichos pruriens</name>
    <dbReference type="NCBI Taxonomy" id="157652"/>
    <lineage>
        <taxon>Eukaryota</taxon>
        <taxon>Viridiplantae</taxon>
        <taxon>Streptophyta</taxon>
        <taxon>Embryophyta</taxon>
        <taxon>Tracheophyta</taxon>
        <taxon>Spermatophyta</taxon>
        <taxon>Magnoliopsida</taxon>
        <taxon>eudicotyledons</taxon>
        <taxon>Gunneridae</taxon>
        <taxon>Pentapetalae</taxon>
        <taxon>rosids</taxon>
        <taxon>fabids</taxon>
        <taxon>Fabales</taxon>
        <taxon>Fabaceae</taxon>
        <taxon>Papilionoideae</taxon>
        <taxon>50 kb inversion clade</taxon>
        <taxon>NPAAA clade</taxon>
        <taxon>indigoferoid/millettioid clade</taxon>
        <taxon>Phaseoleae</taxon>
        <taxon>Mucuna</taxon>
    </lineage>
</organism>
<proteinExistence type="predicted"/>
<keyword evidence="3" id="KW-1185">Reference proteome</keyword>
<dbReference type="PANTHER" id="PTHR35046:SF9">
    <property type="entry name" value="RNA-DIRECTED DNA POLYMERASE"/>
    <property type="match status" value="1"/>
</dbReference>
<dbReference type="InterPro" id="IPR043502">
    <property type="entry name" value="DNA/RNA_pol_sf"/>
</dbReference>
<evidence type="ECO:0008006" key="4">
    <source>
        <dbReference type="Google" id="ProtNLM"/>
    </source>
</evidence>
<dbReference type="Gene3D" id="3.10.10.10">
    <property type="entry name" value="HIV Type 1 Reverse Transcriptase, subunit A, domain 1"/>
    <property type="match status" value="1"/>
</dbReference>
<reference evidence="2" key="1">
    <citation type="submission" date="2018-05" db="EMBL/GenBank/DDBJ databases">
        <title>Draft genome of Mucuna pruriens seed.</title>
        <authorList>
            <person name="Nnadi N.E."/>
            <person name="Vos R."/>
            <person name="Hasami M.H."/>
            <person name="Devisetty U.K."/>
            <person name="Aguiy J.C."/>
        </authorList>
    </citation>
    <scope>NUCLEOTIDE SEQUENCE [LARGE SCALE GENOMIC DNA]</scope>
    <source>
        <strain evidence="2">JCA_2017</strain>
    </source>
</reference>
<dbReference type="SUPFAM" id="SSF56672">
    <property type="entry name" value="DNA/RNA polymerases"/>
    <property type="match status" value="1"/>
</dbReference>
<evidence type="ECO:0000313" key="2">
    <source>
        <dbReference type="EMBL" id="RDX81999.1"/>
    </source>
</evidence>